<dbReference type="Pfam" id="PF02775">
    <property type="entry name" value="TPP_enzyme_C"/>
    <property type="match status" value="1"/>
</dbReference>
<feature type="domain" description="4Fe-4S ferredoxin-type" evidence="2">
    <location>
        <begin position="261"/>
        <end position="284"/>
    </location>
</feature>
<dbReference type="PANTHER" id="PTHR43710">
    <property type="entry name" value="2-HYDROXYACYL-COA LYASE"/>
    <property type="match status" value="1"/>
</dbReference>
<feature type="non-terminal residue" evidence="3">
    <location>
        <position position="1"/>
    </location>
</feature>
<dbReference type="CDD" id="cd02008">
    <property type="entry name" value="TPP_IOR_alpha"/>
    <property type="match status" value="1"/>
</dbReference>
<dbReference type="Gene3D" id="3.30.70.20">
    <property type="match status" value="1"/>
</dbReference>
<protein>
    <recommendedName>
        <fullName evidence="2">4Fe-4S ferredoxin-type domain-containing protein</fullName>
    </recommendedName>
</protein>
<dbReference type="AlphaFoldDB" id="X1N310"/>
<dbReference type="PROSITE" id="PS00198">
    <property type="entry name" value="4FE4S_FER_1"/>
    <property type="match status" value="1"/>
</dbReference>
<dbReference type="SUPFAM" id="SSF52518">
    <property type="entry name" value="Thiamin diphosphate-binding fold (THDP-binding)"/>
    <property type="match status" value="1"/>
</dbReference>
<dbReference type="SUPFAM" id="SSF54862">
    <property type="entry name" value="4Fe-4S ferredoxins"/>
    <property type="match status" value="1"/>
</dbReference>
<evidence type="ECO:0000313" key="3">
    <source>
        <dbReference type="EMBL" id="GAI21255.1"/>
    </source>
</evidence>
<dbReference type="EMBL" id="BARV01017258">
    <property type="protein sequence ID" value="GAI21255.1"/>
    <property type="molecule type" value="Genomic_DNA"/>
</dbReference>
<dbReference type="InterPro" id="IPR029061">
    <property type="entry name" value="THDP-binding"/>
</dbReference>
<gene>
    <name evidence="3" type="ORF">S06H3_29456</name>
</gene>
<comment type="caution">
    <text evidence="3">The sequence shown here is derived from an EMBL/GenBank/DDBJ whole genome shotgun (WGS) entry which is preliminary data.</text>
</comment>
<keyword evidence="1" id="KW-0479">Metal-binding</keyword>
<dbReference type="PANTHER" id="PTHR43710:SF7">
    <property type="entry name" value="INDOLEPYRUVATE OXIDOREDUCTASE SUBUNIT IORA"/>
    <property type="match status" value="1"/>
</dbReference>
<dbReference type="InterPro" id="IPR045025">
    <property type="entry name" value="HACL1-like"/>
</dbReference>
<dbReference type="GO" id="GO:0003824">
    <property type="term" value="F:catalytic activity"/>
    <property type="evidence" value="ECO:0007669"/>
    <property type="project" value="InterPro"/>
</dbReference>
<dbReference type="Pfam" id="PF00037">
    <property type="entry name" value="Fer4"/>
    <property type="match status" value="1"/>
</dbReference>
<evidence type="ECO:0000256" key="1">
    <source>
        <dbReference type="ARBA" id="ARBA00022723"/>
    </source>
</evidence>
<dbReference type="InterPro" id="IPR017896">
    <property type="entry name" value="4Fe4S_Fe-S-bd"/>
</dbReference>
<dbReference type="InterPro" id="IPR011766">
    <property type="entry name" value="TPP_enzyme_TPP-bd"/>
</dbReference>
<dbReference type="GO" id="GO:0046872">
    <property type="term" value="F:metal ion binding"/>
    <property type="evidence" value="ECO:0007669"/>
    <property type="project" value="UniProtKB-KW"/>
</dbReference>
<sequence length="284" mass="30677">IIRLTNTKPPVNFNKLDRLSEETAPLLPWRPPTLCPGCAHRASLYAIKAASQRVARDYGKHTEPIYPGDIGCYTLGYLPPLEAVDTTICMGASIGIANGLAHVVKAPIVAHLGDSTFFHAGIPPLINAVYNKANITVAILDNSATAMTGFQPHPGTGYVATGEETTPVKAEDIAKACGVKFVEVIDPFDLKKATDTVERAIRFDGPSVIVFRRLCAIMEQREKRKRGEKTVPYYIDQDKCNVKCDACIKLLGCPAIIKENGKTIIDSSLCTGCGICAQVCPYNA</sequence>
<dbReference type="GO" id="GO:0030976">
    <property type="term" value="F:thiamine pyrophosphate binding"/>
    <property type="evidence" value="ECO:0007669"/>
    <property type="project" value="InterPro"/>
</dbReference>
<name>X1N310_9ZZZZ</name>
<proteinExistence type="predicted"/>
<dbReference type="PROSITE" id="PS51379">
    <property type="entry name" value="4FE4S_FER_2"/>
    <property type="match status" value="1"/>
</dbReference>
<reference evidence="3" key="1">
    <citation type="journal article" date="2014" name="Front. Microbiol.">
        <title>High frequency of phylogenetically diverse reductive dehalogenase-homologous genes in deep subseafloor sedimentary metagenomes.</title>
        <authorList>
            <person name="Kawai M."/>
            <person name="Futagami T."/>
            <person name="Toyoda A."/>
            <person name="Takaki Y."/>
            <person name="Nishi S."/>
            <person name="Hori S."/>
            <person name="Arai W."/>
            <person name="Tsubouchi T."/>
            <person name="Morono Y."/>
            <person name="Uchiyama I."/>
            <person name="Ito T."/>
            <person name="Fujiyama A."/>
            <person name="Inagaki F."/>
            <person name="Takami H."/>
        </authorList>
    </citation>
    <scope>NUCLEOTIDE SEQUENCE</scope>
    <source>
        <strain evidence="3">Expedition CK06-06</strain>
    </source>
</reference>
<feature type="non-terminal residue" evidence="3">
    <location>
        <position position="284"/>
    </location>
</feature>
<dbReference type="InterPro" id="IPR017900">
    <property type="entry name" value="4Fe4S_Fe_S_CS"/>
</dbReference>
<dbReference type="Gene3D" id="3.40.50.970">
    <property type="match status" value="1"/>
</dbReference>
<evidence type="ECO:0000259" key="2">
    <source>
        <dbReference type="PROSITE" id="PS51379"/>
    </source>
</evidence>
<accession>X1N310</accession>
<organism evidence="3">
    <name type="scientific">marine sediment metagenome</name>
    <dbReference type="NCBI Taxonomy" id="412755"/>
    <lineage>
        <taxon>unclassified sequences</taxon>
        <taxon>metagenomes</taxon>
        <taxon>ecological metagenomes</taxon>
    </lineage>
</organism>